<evidence type="ECO:0000256" key="1">
    <source>
        <dbReference type="SAM" id="MobiDB-lite"/>
    </source>
</evidence>
<feature type="compositionally biased region" description="Basic and acidic residues" evidence="1">
    <location>
        <begin position="99"/>
        <end position="108"/>
    </location>
</feature>
<dbReference type="PANTHER" id="PTHR33871">
    <property type="entry name" value="OS05G0503100 PROTEIN-RELATED"/>
    <property type="match status" value="1"/>
</dbReference>
<keyword evidence="3" id="KW-1185">Reference proteome</keyword>
<sequence>IREGSPNRNRNRNHSNGSRKRSYAGERSIIGGREQRRSKSPARLPEIPPEKKVVVGSRLDRRREFSEKVRRDSGEGVRRRSRSPSCHRTVGSTSSTCRSELRQTDRAGRRFPPAGKCENEEVVVERNDGVLMEESFMNPHVSLECFIFL</sequence>
<feature type="non-terminal residue" evidence="2">
    <location>
        <position position="1"/>
    </location>
</feature>
<feature type="region of interest" description="Disordered" evidence="1">
    <location>
        <begin position="1"/>
        <end position="113"/>
    </location>
</feature>
<dbReference type="PANTHER" id="PTHR33871:SF22">
    <property type="match status" value="1"/>
</dbReference>
<protein>
    <submittedName>
        <fullName evidence="2">Uncharacterized protein</fullName>
    </submittedName>
</protein>
<name>A0A392P0P3_9FABA</name>
<accession>A0A392P0P3</accession>
<dbReference type="EMBL" id="LXQA010057033">
    <property type="protein sequence ID" value="MCI04936.1"/>
    <property type="molecule type" value="Genomic_DNA"/>
</dbReference>
<reference evidence="2 3" key="1">
    <citation type="journal article" date="2018" name="Front. Plant Sci.">
        <title>Red Clover (Trifolium pratense) and Zigzag Clover (T. medium) - A Picture of Genomic Similarities and Differences.</title>
        <authorList>
            <person name="Dluhosova J."/>
            <person name="Istvanek J."/>
            <person name="Nedelnik J."/>
            <person name="Repkova J."/>
        </authorList>
    </citation>
    <scope>NUCLEOTIDE SEQUENCE [LARGE SCALE GENOMIC DNA]</scope>
    <source>
        <strain evidence="3">cv. 10/8</strain>
        <tissue evidence="2">Leaf</tissue>
    </source>
</reference>
<dbReference type="Proteomes" id="UP000265520">
    <property type="component" value="Unassembled WGS sequence"/>
</dbReference>
<evidence type="ECO:0000313" key="3">
    <source>
        <dbReference type="Proteomes" id="UP000265520"/>
    </source>
</evidence>
<proteinExistence type="predicted"/>
<feature type="compositionally biased region" description="Polar residues" evidence="1">
    <location>
        <begin position="83"/>
        <end position="98"/>
    </location>
</feature>
<organism evidence="2 3">
    <name type="scientific">Trifolium medium</name>
    <dbReference type="NCBI Taxonomy" id="97028"/>
    <lineage>
        <taxon>Eukaryota</taxon>
        <taxon>Viridiplantae</taxon>
        <taxon>Streptophyta</taxon>
        <taxon>Embryophyta</taxon>
        <taxon>Tracheophyta</taxon>
        <taxon>Spermatophyta</taxon>
        <taxon>Magnoliopsida</taxon>
        <taxon>eudicotyledons</taxon>
        <taxon>Gunneridae</taxon>
        <taxon>Pentapetalae</taxon>
        <taxon>rosids</taxon>
        <taxon>fabids</taxon>
        <taxon>Fabales</taxon>
        <taxon>Fabaceae</taxon>
        <taxon>Papilionoideae</taxon>
        <taxon>50 kb inversion clade</taxon>
        <taxon>NPAAA clade</taxon>
        <taxon>Hologalegina</taxon>
        <taxon>IRL clade</taxon>
        <taxon>Trifolieae</taxon>
        <taxon>Trifolium</taxon>
    </lineage>
</organism>
<feature type="compositionally biased region" description="Basic and acidic residues" evidence="1">
    <location>
        <begin position="48"/>
        <end position="78"/>
    </location>
</feature>
<dbReference type="AlphaFoldDB" id="A0A392P0P3"/>
<comment type="caution">
    <text evidence="2">The sequence shown here is derived from an EMBL/GenBank/DDBJ whole genome shotgun (WGS) entry which is preliminary data.</text>
</comment>
<evidence type="ECO:0000313" key="2">
    <source>
        <dbReference type="EMBL" id="MCI04936.1"/>
    </source>
</evidence>
<feature type="compositionally biased region" description="Basic residues" evidence="1">
    <location>
        <begin position="9"/>
        <end position="22"/>
    </location>
</feature>